<feature type="domain" description="ATP-grasp" evidence="2">
    <location>
        <begin position="125"/>
        <end position="368"/>
    </location>
</feature>
<dbReference type="InterPro" id="IPR026838">
    <property type="entry name" value="YheC/D"/>
</dbReference>
<proteinExistence type="predicted"/>
<dbReference type="Gene3D" id="3.30.470.20">
    <property type="entry name" value="ATP-grasp fold, B domain"/>
    <property type="match status" value="1"/>
</dbReference>
<organism evidence="3 4">
    <name type="scientific">Paenibacillus lacisoli</name>
    <dbReference type="NCBI Taxonomy" id="3064525"/>
    <lineage>
        <taxon>Bacteria</taxon>
        <taxon>Bacillati</taxon>
        <taxon>Bacillota</taxon>
        <taxon>Bacilli</taxon>
        <taxon>Bacillales</taxon>
        <taxon>Paenibacillaceae</taxon>
        <taxon>Paenibacillus</taxon>
    </lineage>
</organism>
<dbReference type="Pfam" id="PF14398">
    <property type="entry name" value="ATPgrasp_YheCD"/>
    <property type="match status" value="1"/>
</dbReference>
<evidence type="ECO:0000313" key="4">
    <source>
        <dbReference type="Proteomes" id="UP001240171"/>
    </source>
</evidence>
<dbReference type="EMBL" id="JAUQTB010000002">
    <property type="protein sequence ID" value="MDO7906127.1"/>
    <property type="molecule type" value="Genomic_DNA"/>
</dbReference>
<keyword evidence="4" id="KW-1185">Reference proteome</keyword>
<dbReference type="PROSITE" id="PS50975">
    <property type="entry name" value="ATP_GRASP"/>
    <property type="match status" value="1"/>
</dbReference>
<keyword evidence="1" id="KW-0067">ATP-binding</keyword>
<evidence type="ECO:0000259" key="2">
    <source>
        <dbReference type="PROSITE" id="PS50975"/>
    </source>
</evidence>
<dbReference type="SUPFAM" id="SSF56059">
    <property type="entry name" value="Glutathione synthetase ATP-binding domain-like"/>
    <property type="match status" value="1"/>
</dbReference>
<protein>
    <submittedName>
        <fullName evidence="3">YheC/YheD family protein</fullName>
    </submittedName>
</protein>
<accession>A0ABT9CA58</accession>
<comment type="caution">
    <text evidence="3">The sequence shown here is derived from an EMBL/GenBank/DDBJ whole genome shotgun (WGS) entry which is preliminary data.</text>
</comment>
<evidence type="ECO:0000313" key="3">
    <source>
        <dbReference type="EMBL" id="MDO7906127.1"/>
    </source>
</evidence>
<keyword evidence="1" id="KW-0547">Nucleotide-binding</keyword>
<reference evidence="3 4" key="1">
    <citation type="submission" date="2023-07" db="EMBL/GenBank/DDBJ databases">
        <title>Paenibacillus sp. JX-17 nov. isolated from soil.</title>
        <authorList>
            <person name="Wan Y."/>
            <person name="Liu B."/>
        </authorList>
    </citation>
    <scope>NUCLEOTIDE SEQUENCE [LARGE SCALE GENOMIC DNA]</scope>
    <source>
        <strain evidence="3 4">JX-17</strain>
    </source>
</reference>
<dbReference type="RefSeq" id="WP_305023301.1">
    <property type="nucleotide sequence ID" value="NZ_JAUQTB010000002.1"/>
</dbReference>
<name>A0ABT9CA58_9BACL</name>
<evidence type="ECO:0000256" key="1">
    <source>
        <dbReference type="PROSITE-ProRule" id="PRU00409"/>
    </source>
</evidence>
<dbReference type="InterPro" id="IPR011761">
    <property type="entry name" value="ATP-grasp"/>
</dbReference>
<dbReference type="Proteomes" id="UP001240171">
    <property type="component" value="Unassembled WGS sequence"/>
</dbReference>
<gene>
    <name evidence="3" type="ORF">Q5741_06800</name>
</gene>
<sequence length="382" mass="41907">MNRMPLSRIGMLGVLTGAGRNDEPAAEPHFCGKLLEYGPRYGLQVVILTPAGIASPSGGITGWQLVNREWQSISCELPDLIYDRCLVPGGAEARRQLARLFSLQAKPLRYWGQPLPGKWLVHTALQQDSRLRPHLPPTVLYGGPDQLQSRLLPSRNGIILKPVGGMQGKGVLHIRPESSGSSFAIRGRTRLNEPFSRTFPAVEAATAWLHRWIGRRPYLVQPYLQLTTSGGQPYDIRALLQKNGRGRWTVTGLAAREGSAEGLTSNLHGGGRASPAHAYLQAQHGLAHAEEACRQIEQLALEAAARLEAQFGRLGELGVDFGVGLADRHLWILEVNSKPGRTSFYTAGTPAQAEQSITRPLAYARYLLLRSPGRIWHDRTAL</sequence>